<organism evidence="1">
    <name type="scientific">Lotharella oceanica</name>
    <dbReference type="NCBI Taxonomy" id="641309"/>
    <lineage>
        <taxon>Eukaryota</taxon>
        <taxon>Sar</taxon>
        <taxon>Rhizaria</taxon>
        <taxon>Cercozoa</taxon>
        <taxon>Chlorarachniophyceae</taxon>
        <taxon>Lotharella</taxon>
    </lineage>
</organism>
<accession>A0A140GYQ4</accession>
<dbReference type="Gene3D" id="3.30.1440.10">
    <property type="match status" value="1"/>
</dbReference>
<protein>
    <submittedName>
        <fullName evidence="1">Ribosomal protein L5</fullName>
    </submittedName>
</protein>
<name>A0A140GYQ4_9EUKA</name>
<dbReference type="RefSeq" id="YP_009239995.1">
    <property type="nucleotide sequence ID" value="NC_029731.1"/>
</dbReference>
<geneLocation type="mitochondrion" evidence="1"/>
<keyword evidence="1" id="KW-0689">Ribosomal protein</keyword>
<keyword evidence="1" id="KW-0687">Ribonucleoprotein</keyword>
<evidence type="ECO:0000313" key="1">
    <source>
        <dbReference type="EMBL" id="AMN87076.1"/>
    </source>
</evidence>
<reference evidence="1" key="1">
    <citation type="journal article" date="2016" name="Sci. Rep.">
        <title>Comparative genomics of mitochondria in chlorarachniophyte algae: endosymbiotic gene transfer and organellar genome dynamics.</title>
        <authorList>
            <person name="Tanifuji G."/>
            <person name="Archibald J.M."/>
            <person name="Hashimoto T."/>
        </authorList>
    </citation>
    <scope>NUCLEOTIDE SEQUENCE</scope>
    <source>
        <strain evidence="1">CCMP622</strain>
    </source>
</reference>
<dbReference type="GO" id="GO:0005840">
    <property type="term" value="C:ribosome"/>
    <property type="evidence" value="ECO:0007669"/>
    <property type="project" value="UniProtKB-KW"/>
</dbReference>
<proteinExistence type="predicted"/>
<dbReference type="InterPro" id="IPR022803">
    <property type="entry name" value="Ribosomal_uL5_dom_sf"/>
</dbReference>
<dbReference type="AlphaFoldDB" id="A0A140GYQ4"/>
<keyword evidence="1" id="KW-0496">Mitochondrion</keyword>
<gene>
    <name evidence="1" type="primary">rpl5</name>
    <name evidence="1" type="ORF">AN617_20</name>
</gene>
<dbReference type="EMBL" id="KT806043">
    <property type="protein sequence ID" value="AMN87076.1"/>
    <property type="molecule type" value="Genomic_DNA"/>
</dbReference>
<sequence length="175" mass="18963">MTLQTYHYKVLRYLHLSRQAQTNAHLCPKLGALRISTSPDTKSSRALSSGAGVLASISGGPSRVSVRVNRRSKESFLAGSCITLRRSSAYAAISCLLNFSFYNSANFRGLLGSPQEVGASYRLAHLEFFLGSSKAFNGSLTGFGDDSSATFLSLSFNRKGYAVFFLRGLKLPAYP</sequence>
<dbReference type="GeneID" id="27074316"/>